<dbReference type="GO" id="GO:0008146">
    <property type="term" value="F:sulfotransferase activity"/>
    <property type="evidence" value="ECO:0007669"/>
    <property type="project" value="TreeGrafter"/>
</dbReference>
<dbReference type="GO" id="GO:0005524">
    <property type="term" value="F:ATP binding"/>
    <property type="evidence" value="ECO:0007669"/>
    <property type="project" value="UniProtKB-KW"/>
</dbReference>
<evidence type="ECO:0000256" key="8">
    <source>
        <dbReference type="ARBA" id="ARBA00066884"/>
    </source>
</evidence>
<feature type="domain" description="Rhodanese" evidence="14">
    <location>
        <begin position="272"/>
        <end position="361"/>
    </location>
</feature>
<dbReference type="EC" id="2.7.7.80" evidence="8"/>
<comment type="subunit">
    <text evidence="7">Homodimer. Forms a stable heterotetrameric complex of 2 MoeB and 2 MoaD during adenylation of MoaD.</text>
</comment>
<keyword evidence="4" id="KW-0067">ATP-binding</keyword>
<protein>
    <recommendedName>
        <fullName evidence="9">Molybdopterin-synthase adenylyltransferase</fullName>
        <ecNumber evidence="8">2.7.7.80</ecNumber>
    </recommendedName>
    <alternativeName>
        <fullName evidence="12">MoaD protein adenylase</fullName>
    </alternativeName>
    <alternativeName>
        <fullName evidence="10">Molybdopterin-converting factor subunit 1 adenylase</fullName>
    </alternativeName>
    <alternativeName>
        <fullName evidence="11">Sulfur carrier protein MoaD adenylyltransferase</fullName>
    </alternativeName>
</protein>
<evidence type="ECO:0000313" key="15">
    <source>
        <dbReference type="EMBL" id="NER11280.1"/>
    </source>
</evidence>
<evidence type="ECO:0000256" key="4">
    <source>
        <dbReference type="ARBA" id="ARBA00022840"/>
    </source>
</evidence>
<dbReference type="InterPro" id="IPR035985">
    <property type="entry name" value="Ubiquitin-activating_enz"/>
</dbReference>
<dbReference type="PANTHER" id="PTHR10953:SF102">
    <property type="entry name" value="ADENYLYLTRANSFERASE AND SULFURTRANSFERASE MOCS3"/>
    <property type="match status" value="1"/>
</dbReference>
<evidence type="ECO:0000256" key="9">
    <source>
        <dbReference type="ARBA" id="ARBA00073635"/>
    </source>
</evidence>
<evidence type="ECO:0000256" key="3">
    <source>
        <dbReference type="ARBA" id="ARBA00022741"/>
    </source>
</evidence>
<evidence type="ECO:0000256" key="11">
    <source>
        <dbReference type="ARBA" id="ARBA00075328"/>
    </source>
</evidence>
<gene>
    <name evidence="15" type="ORF">GWK09_12170</name>
</gene>
<dbReference type="Gene3D" id="3.40.50.720">
    <property type="entry name" value="NAD(P)-binding Rossmann-like Domain"/>
    <property type="match status" value="1"/>
</dbReference>
<dbReference type="GO" id="GO:0004792">
    <property type="term" value="F:thiosulfate-cyanide sulfurtransferase activity"/>
    <property type="evidence" value="ECO:0007669"/>
    <property type="project" value="TreeGrafter"/>
</dbReference>
<dbReference type="CDD" id="cd00757">
    <property type="entry name" value="ThiF_MoeB_HesA_family"/>
    <property type="match status" value="1"/>
</dbReference>
<keyword evidence="13" id="KW-0472">Membrane</keyword>
<evidence type="ECO:0000256" key="2">
    <source>
        <dbReference type="ARBA" id="ARBA00022679"/>
    </source>
</evidence>
<keyword evidence="16" id="KW-1185">Reference proteome</keyword>
<dbReference type="CDD" id="cd00158">
    <property type="entry name" value="RHOD"/>
    <property type="match status" value="1"/>
</dbReference>
<keyword evidence="2 15" id="KW-0808">Transferase</keyword>
<evidence type="ECO:0000259" key="14">
    <source>
        <dbReference type="PROSITE" id="PS50206"/>
    </source>
</evidence>
<dbReference type="RefSeq" id="WP_163693736.1">
    <property type="nucleotide sequence ID" value="NZ_FXTW01000003.1"/>
</dbReference>
<dbReference type="GO" id="GO:0005829">
    <property type="term" value="C:cytosol"/>
    <property type="evidence" value="ECO:0007669"/>
    <property type="project" value="TreeGrafter"/>
</dbReference>
<dbReference type="EMBL" id="JAABOP010000004">
    <property type="protein sequence ID" value="NER11280.1"/>
    <property type="molecule type" value="Genomic_DNA"/>
</dbReference>
<evidence type="ECO:0000313" key="16">
    <source>
        <dbReference type="Proteomes" id="UP000468443"/>
    </source>
</evidence>
<evidence type="ECO:0000256" key="12">
    <source>
        <dbReference type="ARBA" id="ARBA00078531"/>
    </source>
</evidence>
<keyword evidence="13" id="KW-0812">Transmembrane</keyword>
<dbReference type="Proteomes" id="UP000468443">
    <property type="component" value="Unassembled WGS sequence"/>
</dbReference>
<keyword evidence="3" id="KW-0547">Nucleotide-binding</keyword>
<dbReference type="PANTHER" id="PTHR10953">
    <property type="entry name" value="UBIQUITIN-ACTIVATING ENZYME E1"/>
    <property type="match status" value="1"/>
</dbReference>
<dbReference type="InterPro" id="IPR045886">
    <property type="entry name" value="ThiF/MoeB/HesA"/>
</dbReference>
<comment type="similarity">
    <text evidence="1">Belongs to the HesA/MoeB/ThiF family.</text>
</comment>
<dbReference type="SUPFAM" id="SSF69572">
    <property type="entry name" value="Activating enzymes of the ubiquitin-like proteins"/>
    <property type="match status" value="1"/>
</dbReference>
<dbReference type="InterPro" id="IPR000594">
    <property type="entry name" value="ThiF_NAD_FAD-bd"/>
</dbReference>
<reference evidence="15 16" key="1">
    <citation type="submission" date="2020-01" db="EMBL/GenBank/DDBJ databases">
        <title>Muriicola jejuensis KCTC 22299.</title>
        <authorList>
            <person name="Wang G."/>
        </authorList>
    </citation>
    <scope>NUCLEOTIDE SEQUENCE [LARGE SCALE GENOMIC DNA]</scope>
    <source>
        <strain evidence="15 16">KCTC 22299</strain>
    </source>
</reference>
<evidence type="ECO:0000256" key="6">
    <source>
        <dbReference type="ARBA" id="ARBA00055169"/>
    </source>
</evidence>
<dbReference type="Pfam" id="PF00899">
    <property type="entry name" value="ThiF"/>
    <property type="match status" value="1"/>
</dbReference>
<dbReference type="PROSITE" id="PS50206">
    <property type="entry name" value="RHODANESE_3"/>
    <property type="match status" value="1"/>
</dbReference>
<proteinExistence type="inferred from homology"/>
<dbReference type="AlphaFoldDB" id="A0A6P0UFQ3"/>
<keyword evidence="13" id="KW-1133">Transmembrane helix</keyword>
<evidence type="ECO:0000256" key="13">
    <source>
        <dbReference type="SAM" id="Phobius"/>
    </source>
</evidence>
<dbReference type="FunFam" id="3.40.50.720:FF:000033">
    <property type="entry name" value="Adenylyltransferase and sulfurtransferase MOCS3"/>
    <property type="match status" value="1"/>
</dbReference>
<comment type="caution">
    <text evidence="15">The sequence shown here is derived from an EMBL/GenBank/DDBJ whole genome shotgun (WGS) entry which is preliminary data.</text>
</comment>
<dbReference type="InterPro" id="IPR036873">
    <property type="entry name" value="Rhodanese-like_dom_sf"/>
</dbReference>
<evidence type="ECO:0000256" key="7">
    <source>
        <dbReference type="ARBA" id="ARBA00063809"/>
    </source>
</evidence>
<comment type="catalytic activity">
    <reaction evidence="5">
        <text>[molybdopterin-synthase sulfur-carrier protein]-C-terminal Gly-Gly + ATP + H(+) = [molybdopterin-synthase sulfur-carrier protein]-C-terminal Gly-Gly-AMP + diphosphate</text>
        <dbReference type="Rhea" id="RHEA:43616"/>
        <dbReference type="Rhea" id="RHEA-COMP:12159"/>
        <dbReference type="Rhea" id="RHEA-COMP:12202"/>
        <dbReference type="ChEBI" id="CHEBI:15378"/>
        <dbReference type="ChEBI" id="CHEBI:30616"/>
        <dbReference type="ChEBI" id="CHEBI:33019"/>
        <dbReference type="ChEBI" id="CHEBI:90618"/>
        <dbReference type="ChEBI" id="CHEBI:90778"/>
        <dbReference type="EC" id="2.7.7.80"/>
    </reaction>
</comment>
<evidence type="ECO:0000256" key="5">
    <source>
        <dbReference type="ARBA" id="ARBA00052218"/>
    </source>
</evidence>
<name>A0A6P0UFQ3_9FLAO</name>
<dbReference type="GO" id="GO:0008641">
    <property type="term" value="F:ubiquitin-like modifier activating enzyme activity"/>
    <property type="evidence" value="ECO:0007669"/>
    <property type="project" value="InterPro"/>
</dbReference>
<dbReference type="SMART" id="SM00450">
    <property type="entry name" value="RHOD"/>
    <property type="match status" value="1"/>
</dbReference>
<comment type="function">
    <text evidence="6">Catalyzes the adenylation by ATP of the carboxyl group of the C-terminal glycine of sulfur carrier protein MoaD.</text>
</comment>
<dbReference type="Pfam" id="PF00581">
    <property type="entry name" value="Rhodanese"/>
    <property type="match status" value="1"/>
</dbReference>
<feature type="transmembrane region" description="Helical" evidence="13">
    <location>
        <begin position="28"/>
        <end position="55"/>
    </location>
</feature>
<evidence type="ECO:0000256" key="10">
    <source>
        <dbReference type="ARBA" id="ARBA00075110"/>
    </source>
</evidence>
<sequence length="365" mass="40249">MKQNRYIRQTSLKDFGPERQEMLQKARVLVIGAGGLGIPVLQYLSAMGVGVLGVVEQDVVELSNLQRQVLYGEKDVAKPKIEVVLKKLREMNSEILFHGHDTFLTPSNALEIVSDYDLVVDASDNFATRYLINDACVILGIPFVSGAIHGFEGQVSVFNYQDGPTYRCLFPTPPEPGSIKDCNANGVLGVIPGIIGSLQAMEVVKVLTEMPGILKGKLLIYHGIDQSLRQITFPAIPANKTRKALESIYETPDCARVPTVGVERLKKELTENPEGIMLLDVRTAEEYREDGLEEATHIPLEDLEKYGEKLPLQKTVYCICRSGSRSLTAARNLLDARGNLRVYSVEGGMEAWQKHFGIFGEAGSV</sequence>
<organism evidence="15 16">
    <name type="scientific">Muriicola jejuensis</name>
    <dbReference type="NCBI Taxonomy" id="504488"/>
    <lineage>
        <taxon>Bacteria</taxon>
        <taxon>Pseudomonadati</taxon>
        <taxon>Bacteroidota</taxon>
        <taxon>Flavobacteriia</taxon>
        <taxon>Flavobacteriales</taxon>
        <taxon>Flavobacteriaceae</taxon>
        <taxon>Muriicola</taxon>
    </lineage>
</organism>
<evidence type="ECO:0000256" key="1">
    <source>
        <dbReference type="ARBA" id="ARBA00009919"/>
    </source>
</evidence>
<dbReference type="InterPro" id="IPR001763">
    <property type="entry name" value="Rhodanese-like_dom"/>
</dbReference>
<dbReference type="GO" id="GO:0061605">
    <property type="term" value="F:molybdopterin-synthase adenylyltransferase activity"/>
    <property type="evidence" value="ECO:0007669"/>
    <property type="project" value="UniProtKB-EC"/>
</dbReference>
<dbReference type="Gene3D" id="3.40.250.10">
    <property type="entry name" value="Rhodanese-like domain"/>
    <property type="match status" value="1"/>
</dbReference>
<accession>A0A6P0UFQ3</accession>